<dbReference type="PANTHER" id="PTHR30007">
    <property type="entry name" value="PHP DOMAIN PROTEIN"/>
    <property type="match status" value="1"/>
</dbReference>
<protein>
    <submittedName>
        <fullName evidence="1">Transposase</fullName>
    </submittedName>
</protein>
<reference evidence="1" key="1">
    <citation type="submission" date="2020-09" db="EMBL/GenBank/DDBJ databases">
        <title>A novel bacterium of genus Hazenella, isolated from South China Sea.</title>
        <authorList>
            <person name="Huang H."/>
            <person name="Mo K."/>
            <person name="Hu Y."/>
        </authorList>
    </citation>
    <scope>NUCLEOTIDE SEQUENCE</scope>
    <source>
        <strain evidence="1">IB182357</strain>
    </source>
</reference>
<keyword evidence="2" id="KW-1185">Reference proteome</keyword>
<accession>A0A926N8Y6</accession>
<dbReference type="EMBL" id="JACXAH010000005">
    <property type="protein sequence ID" value="MBD1371888.1"/>
    <property type="molecule type" value="Genomic_DNA"/>
</dbReference>
<evidence type="ECO:0000313" key="2">
    <source>
        <dbReference type="Proteomes" id="UP000661691"/>
    </source>
</evidence>
<dbReference type="AlphaFoldDB" id="A0A926N8Y6"/>
<proteinExistence type="predicted"/>
<dbReference type="Proteomes" id="UP000661691">
    <property type="component" value="Unassembled WGS sequence"/>
</dbReference>
<name>A0A926N8Y6_9BACL</name>
<evidence type="ECO:0000313" key="1">
    <source>
        <dbReference type="EMBL" id="MBD1371888.1"/>
    </source>
</evidence>
<sequence length="82" mass="9876">MLSEVHEKKGCSFSHSYAKKSKKKRGKKPANFKLIYKQRYKVERCFAWMDNFPRLVIVYEQCARLYRGFCVLACIMMCLRHF</sequence>
<dbReference type="PANTHER" id="PTHR30007:SF1">
    <property type="entry name" value="BLR1914 PROTEIN"/>
    <property type="match status" value="1"/>
</dbReference>
<gene>
    <name evidence="1" type="ORF">IC620_05880</name>
</gene>
<comment type="caution">
    <text evidence="1">The sequence shown here is derived from an EMBL/GenBank/DDBJ whole genome shotgun (WGS) entry which is preliminary data.</text>
</comment>
<organism evidence="1 2">
    <name type="scientific">Polycladospora coralii</name>
    <dbReference type="NCBI Taxonomy" id="2771432"/>
    <lineage>
        <taxon>Bacteria</taxon>
        <taxon>Bacillati</taxon>
        <taxon>Bacillota</taxon>
        <taxon>Bacilli</taxon>
        <taxon>Bacillales</taxon>
        <taxon>Thermoactinomycetaceae</taxon>
        <taxon>Polycladospora</taxon>
    </lineage>
</organism>